<keyword evidence="1" id="KW-0328">Glycosyltransferase</keyword>
<sequence length="166" mass="19068">FIYRFFIPDILGNTVDRVLYLDGDVVCNGDIQKLLNVDLKENIIAASEDLKSSEYGKRLNIQKYFNSGVLLIDIKKWNSHLILEQLTKEIEENIVSGINLPCPDQDVLNMVLHNHVLFIEQKYNLPYRLVQPSLIKPKIINSDPMKASLVHFIGAIKPWTTYNQSV</sequence>
<dbReference type="Gene3D" id="3.90.550.10">
    <property type="entry name" value="Spore Coat Polysaccharide Biosynthesis Protein SpsA, Chain A"/>
    <property type="match status" value="1"/>
</dbReference>
<dbReference type="InterPro" id="IPR050748">
    <property type="entry name" value="Glycosyltrans_8_dom-fam"/>
</dbReference>
<evidence type="ECO:0000256" key="1">
    <source>
        <dbReference type="ARBA" id="ARBA00022676"/>
    </source>
</evidence>
<protein>
    <submittedName>
        <fullName evidence="4">Glyco_transf_8</fullName>
    </submittedName>
</protein>
<evidence type="ECO:0000256" key="3">
    <source>
        <dbReference type="ARBA" id="ARBA00022723"/>
    </source>
</evidence>
<feature type="non-terminal residue" evidence="4">
    <location>
        <position position="166"/>
    </location>
</feature>
<keyword evidence="2" id="KW-0808">Transferase</keyword>
<dbReference type="PANTHER" id="PTHR13778">
    <property type="entry name" value="GLYCOSYLTRANSFERASE 8 DOMAIN-CONTAINING PROTEIN"/>
    <property type="match status" value="1"/>
</dbReference>
<organism evidence="4">
    <name type="scientific">uncultured Azotobacter sp</name>
    <dbReference type="NCBI Taxonomy" id="454115"/>
    <lineage>
        <taxon>Bacteria</taxon>
        <taxon>Pseudomonadati</taxon>
        <taxon>Pseudomonadota</taxon>
        <taxon>Gammaproteobacteria</taxon>
        <taxon>Pseudomonadales</taxon>
        <taxon>Pseudomonadaceae</taxon>
        <taxon>Azotobacter</taxon>
        <taxon>environmental samples</taxon>
    </lineage>
</organism>
<accession>A0A060BVB9</accession>
<evidence type="ECO:0000256" key="2">
    <source>
        <dbReference type="ARBA" id="ARBA00022679"/>
    </source>
</evidence>
<dbReference type="EMBL" id="KF117168">
    <property type="protein sequence ID" value="AIA84421.1"/>
    <property type="molecule type" value="Genomic_DNA"/>
</dbReference>
<dbReference type="Pfam" id="PF01501">
    <property type="entry name" value="Glyco_transf_8"/>
    <property type="match status" value="1"/>
</dbReference>
<dbReference type="AlphaFoldDB" id="A0A060BVB9"/>
<name>A0A060BVB9_9GAMM</name>
<dbReference type="InterPro" id="IPR002495">
    <property type="entry name" value="Glyco_trans_8"/>
</dbReference>
<feature type="non-terminal residue" evidence="4">
    <location>
        <position position="1"/>
    </location>
</feature>
<keyword evidence="3" id="KW-0479">Metal-binding</keyword>
<evidence type="ECO:0000313" key="4">
    <source>
        <dbReference type="EMBL" id="AIA84421.1"/>
    </source>
</evidence>
<reference evidence="4" key="1">
    <citation type="journal article" date="2013" name="Environ. Microbiol.">
        <title>Seasonally variable intestinal metagenomes of the red palm weevil (Rhynchophorus ferrugineus).</title>
        <authorList>
            <person name="Jia S."/>
            <person name="Zhang X."/>
            <person name="Zhang G."/>
            <person name="Yin A."/>
            <person name="Zhang S."/>
            <person name="Li F."/>
            <person name="Wang L."/>
            <person name="Zhao D."/>
            <person name="Yun Q."/>
            <person name="Tala"/>
            <person name="Wang J."/>
            <person name="Sun G."/>
            <person name="Baabdullah M."/>
            <person name="Yu X."/>
            <person name="Hu S."/>
            <person name="Al-Mssallem I.S."/>
            <person name="Yu J."/>
        </authorList>
    </citation>
    <scope>NUCLEOTIDE SEQUENCE</scope>
</reference>
<dbReference type="SUPFAM" id="SSF53448">
    <property type="entry name" value="Nucleotide-diphospho-sugar transferases"/>
    <property type="match status" value="1"/>
</dbReference>
<dbReference type="GO" id="GO:0016757">
    <property type="term" value="F:glycosyltransferase activity"/>
    <property type="evidence" value="ECO:0007669"/>
    <property type="project" value="UniProtKB-KW"/>
</dbReference>
<dbReference type="PANTHER" id="PTHR13778:SF47">
    <property type="entry name" value="LIPOPOLYSACCHARIDE 1,3-GALACTOSYLTRANSFERASE"/>
    <property type="match status" value="1"/>
</dbReference>
<dbReference type="GO" id="GO:0046872">
    <property type="term" value="F:metal ion binding"/>
    <property type="evidence" value="ECO:0007669"/>
    <property type="project" value="UniProtKB-KW"/>
</dbReference>
<proteinExistence type="predicted"/>
<dbReference type="InterPro" id="IPR029044">
    <property type="entry name" value="Nucleotide-diphossugar_trans"/>
</dbReference>